<evidence type="ECO:0000313" key="1">
    <source>
        <dbReference type="EMBL" id="TWW08093.1"/>
    </source>
</evidence>
<accession>A0A5C6M1P2</accession>
<evidence type="ECO:0008006" key="3">
    <source>
        <dbReference type="Google" id="ProtNLM"/>
    </source>
</evidence>
<reference evidence="1 2" key="1">
    <citation type="submission" date="2019-08" db="EMBL/GenBank/DDBJ databases">
        <title>100 year-old enigma solved: identification of Planctomyces bekefii, the type genus and species of the phylum Planctomycetes.</title>
        <authorList>
            <person name="Svetlana D.N."/>
            <person name="Overmann J."/>
        </authorList>
    </citation>
    <scope>NUCLEOTIDE SEQUENCE [LARGE SCALE GENOMIC DNA]</scope>
    <source>
        <strain evidence="1">Phe10_nw2017</strain>
    </source>
</reference>
<comment type="caution">
    <text evidence="1">The sequence shown here is derived from an EMBL/GenBank/DDBJ whole genome shotgun (WGS) entry which is preliminary data.</text>
</comment>
<evidence type="ECO:0000313" key="2">
    <source>
        <dbReference type="Proteomes" id="UP000321083"/>
    </source>
</evidence>
<dbReference type="AlphaFoldDB" id="A0A5C6M1P2"/>
<proteinExistence type="predicted"/>
<sequence>MRKLKINLKHCYGIKSLKYDFDFSTKKTYSIYAPNGSMKTSFAKTFQDFSLDEPSEDLVFSERTTIREIKDENDKDLDKEQIFVIKPYDESFYSDKVSTLLVNKGLKDNYDEIHRELDLKKEELLKLLSRPSGIKKNDDIQNEICRAFFKSDFFEVLEVTEIKILNDDNAELSSIVYSKIFNEKVIEFLEKPNINSQIKEYIEKFNELLESSPYLNKKFNHSNASTIQKTLKENGFFGANHSINLLGVLNF</sequence>
<dbReference type="Proteomes" id="UP000321083">
    <property type="component" value="Unassembled WGS sequence"/>
</dbReference>
<gene>
    <name evidence="1" type="ORF">E3A20_27780</name>
</gene>
<keyword evidence="2" id="KW-1185">Reference proteome</keyword>
<name>A0A5C6M1P2_9PLAN</name>
<reference evidence="1 2" key="2">
    <citation type="submission" date="2019-08" db="EMBL/GenBank/DDBJ databases">
        <authorList>
            <person name="Henke P."/>
        </authorList>
    </citation>
    <scope>NUCLEOTIDE SEQUENCE [LARGE SCALE GENOMIC DNA]</scope>
    <source>
        <strain evidence="1">Phe10_nw2017</strain>
    </source>
</reference>
<organism evidence="1 2">
    <name type="scientific">Planctomyces bekefii</name>
    <dbReference type="NCBI Taxonomy" id="1653850"/>
    <lineage>
        <taxon>Bacteria</taxon>
        <taxon>Pseudomonadati</taxon>
        <taxon>Planctomycetota</taxon>
        <taxon>Planctomycetia</taxon>
        <taxon>Planctomycetales</taxon>
        <taxon>Planctomycetaceae</taxon>
        <taxon>Planctomyces</taxon>
    </lineage>
</organism>
<dbReference type="EMBL" id="SRHE01000846">
    <property type="protein sequence ID" value="TWW08093.1"/>
    <property type="molecule type" value="Genomic_DNA"/>
</dbReference>
<protein>
    <recommendedName>
        <fullName evidence="3">Protein CR006 P-loop domain-containing protein</fullName>
    </recommendedName>
</protein>